<sequence>MIKKNTACFIVLKRMMINQNKKTILIVTYDILCLGKQPKQLHEQPRKKVEAYTKPKHFRDQNKNFLEERKRTDTKEK</sequence>
<evidence type="ECO:0000256" key="1">
    <source>
        <dbReference type="SAM" id="MobiDB-lite"/>
    </source>
</evidence>
<name>A0A6I2MM48_9FLAO</name>
<dbReference type="RefSeq" id="WP_154367203.1">
    <property type="nucleotide sequence ID" value="NZ_WKJH01000018.1"/>
</dbReference>
<reference evidence="2 3" key="1">
    <citation type="submission" date="2019-11" db="EMBL/GenBank/DDBJ databases">
        <title>Maribacter lutea sp. nov., a marine bacterium isolated from intertidal sand.</title>
        <authorList>
            <person name="Liu A."/>
        </authorList>
    </citation>
    <scope>NUCLEOTIDE SEQUENCE [LARGE SCALE GENOMIC DNA]</scope>
    <source>
        <strain evidence="2 3">RZ05</strain>
    </source>
</reference>
<organism evidence="2 3">
    <name type="scientific">Maribacter luteus</name>
    <dbReference type="NCBI Taxonomy" id="2594478"/>
    <lineage>
        <taxon>Bacteria</taxon>
        <taxon>Pseudomonadati</taxon>
        <taxon>Bacteroidota</taxon>
        <taxon>Flavobacteriia</taxon>
        <taxon>Flavobacteriales</taxon>
        <taxon>Flavobacteriaceae</taxon>
        <taxon>Maribacter</taxon>
    </lineage>
</organism>
<gene>
    <name evidence="2" type="ORF">GJ691_12070</name>
</gene>
<feature type="region of interest" description="Disordered" evidence="1">
    <location>
        <begin position="43"/>
        <end position="77"/>
    </location>
</feature>
<dbReference type="AlphaFoldDB" id="A0A6I2MM48"/>
<accession>A0A6I2MM48</accession>
<evidence type="ECO:0000313" key="2">
    <source>
        <dbReference type="EMBL" id="MRX64901.1"/>
    </source>
</evidence>
<dbReference type="Proteomes" id="UP000443153">
    <property type="component" value="Unassembled WGS sequence"/>
</dbReference>
<proteinExistence type="predicted"/>
<comment type="caution">
    <text evidence="2">The sequence shown here is derived from an EMBL/GenBank/DDBJ whole genome shotgun (WGS) entry which is preliminary data.</text>
</comment>
<evidence type="ECO:0000313" key="3">
    <source>
        <dbReference type="Proteomes" id="UP000443153"/>
    </source>
</evidence>
<protein>
    <submittedName>
        <fullName evidence="2">Uncharacterized protein</fullName>
    </submittedName>
</protein>
<dbReference type="EMBL" id="WKJH01000018">
    <property type="protein sequence ID" value="MRX64901.1"/>
    <property type="molecule type" value="Genomic_DNA"/>
</dbReference>
<keyword evidence="3" id="KW-1185">Reference proteome</keyword>